<dbReference type="AlphaFoldDB" id="A0A0E9TS29"/>
<feature type="transmembrane region" description="Helical" evidence="1">
    <location>
        <begin position="7"/>
        <end position="26"/>
    </location>
</feature>
<protein>
    <submittedName>
        <fullName evidence="2">Uncharacterized protein</fullName>
    </submittedName>
</protein>
<keyword evidence="1" id="KW-0472">Membrane</keyword>
<evidence type="ECO:0000256" key="1">
    <source>
        <dbReference type="SAM" id="Phobius"/>
    </source>
</evidence>
<keyword evidence="1" id="KW-1133">Transmembrane helix</keyword>
<proteinExistence type="predicted"/>
<organism evidence="2">
    <name type="scientific">Anguilla anguilla</name>
    <name type="common">European freshwater eel</name>
    <name type="synonym">Muraena anguilla</name>
    <dbReference type="NCBI Taxonomy" id="7936"/>
    <lineage>
        <taxon>Eukaryota</taxon>
        <taxon>Metazoa</taxon>
        <taxon>Chordata</taxon>
        <taxon>Craniata</taxon>
        <taxon>Vertebrata</taxon>
        <taxon>Euteleostomi</taxon>
        <taxon>Actinopterygii</taxon>
        <taxon>Neopterygii</taxon>
        <taxon>Teleostei</taxon>
        <taxon>Anguilliformes</taxon>
        <taxon>Anguillidae</taxon>
        <taxon>Anguilla</taxon>
    </lineage>
</organism>
<accession>A0A0E9TS29</accession>
<name>A0A0E9TS29_ANGAN</name>
<sequence>MVTSCNCAVGCMCCFPVMLLLTSFVGNAQP</sequence>
<evidence type="ECO:0000313" key="2">
    <source>
        <dbReference type="EMBL" id="JAH56514.1"/>
    </source>
</evidence>
<reference evidence="2" key="2">
    <citation type="journal article" date="2015" name="Fish Shellfish Immunol.">
        <title>Early steps in the European eel (Anguilla anguilla)-Vibrio vulnificus interaction in the gills: Role of the RtxA13 toxin.</title>
        <authorList>
            <person name="Callol A."/>
            <person name="Pajuelo D."/>
            <person name="Ebbesson L."/>
            <person name="Teles M."/>
            <person name="MacKenzie S."/>
            <person name="Amaro C."/>
        </authorList>
    </citation>
    <scope>NUCLEOTIDE SEQUENCE</scope>
</reference>
<dbReference type="EMBL" id="GBXM01052063">
    <property type="protein sequence ID" value="JAH56514.1"/>
    <property type="molecule type" value="Transcribed_RNA"/>
</dbReference>
<reference evidence="2" key="1">
    <citation type="submission" date="2014-11" db="EMBL/GenBank/DDBJ databases">
        <authorList>
            <person name="Amaro Gonzalez C."/>
        </authorList>
    </citation>
    <scope>NUCLEOTIDE SEQUENCE</scope>
</reference>
<keyword evidence="1" id="KW-0812">Transmembrane</keyword>